<reference evidence="2 5" key="2">
    <citation type="submission" date="2019-09" db="EMBL/GenBank/DDBJ databases">
        <title>Pararcticibacter amylolyticus gen. nov., sp. nov., isolated from a rottenly hemp rope, and reclassification of Pedobacter tournemirensis as Pararcticibacter tournemirensis comb. nov.</title>
        <authorList>
            <person name="Cai Y."/>
        </authorList>
    </citation>
    <scope>NUCLEOTIDE SEQUENCE [LARGE SCALE GENOMIC DNA]</scope>
    <source>
        <strain evidence="2 5">TF5-37.2-LB10</strain>
    </source>
</reference>
<feature type="region of interest" description="Disordered" evidence="1">
    <location>
        <begin position="63"/>
        <end position="93"/>
    </location>
</feature>
<evidence type="ECO:0000313" key="3">
    <source>
        <dbReference type="EMBL" id="RXF70047.1"/>
    </source>
</evidence>
<accession>A0A4Q0MA04</accession>
<feature type="compositionally biased region" description="Polar residues" evidence="1">
    <location>
        <begin position="73"/>
        <end position="86"/>
    </location>
</feature>
<name>A0A4Q0MA04_9SPHI</name>
<dbReference type="EMBL" id="RXOC01000005">
    <property type="protein sequence ID" value="RXF70047.1"/>
    <property type="molecule type" value="Genomic_DNA"/>
</dbReference>
<dbReference type="AlphaFoldDB" id="A0A4Q0MA04"/>
<evidence type="ECO:0000313" key="5">
    <source>
        <dbReference type="Proteomes" id="UP000322918"/>
    </source>
</evidence>
<dbReference type="RefSeq" id="WP_128769120.1">
    <property type="nucleotide sequence ID" value="NZ_RXOC01000005.1"/>
</dbReference>
<evidence type="ECO:0000313" key="2">
    <source>
        <dbReference type="EMBL" id="KAA8485348.1"/>
    </source>
</evidence>
<dbReference type="EMBL" id="VWNE01000005">
    <property type="protein sequence ID" value="KAA8485348.1"/>
    <property type="molecule type" value="Genomic_DNA"/>
</dbReference>
<comment type="caution">
    <text evidence="3">The sequence shown here is derived from an EMBL/GenBank/DDBJ whole genome shotgun (WGS) entry which is preliminary data.</text>
</comment>
<evidence type="ECO:0000313" key="4">
    <source>
        <dbReference type="Proteomes" id="UP000290848"/>
    </source>
</evidence>
<reference evidence="3 4" key="1">
    <citation type="submission" date="2018-12" db="EMBL/GenBank/DDBJ databases">
        <title>The Draft Genome Sequence of the Soil Bacterium Pedobacter tournemirensis R1.</title>
        <authorList>
            <person name="He J."/>
        </authorList>
    </citation>
    <scope>NUCLEOTIDE SEQUENCE [LARGE SCALE GENOMIC DNA]</scope>
    <source>
        <strain evidence="3 4">R1</strain>
    </source>
</reference>
<organism evidence="3 4">
    <name type="scientific">Arcticibacter tournemirensis</name>
    <dbReference type="NCBI Taxonomy" id="699437"/>
    <lineage>
        <taxon>Bacteria</taxon>
        <taxon>Pseudomonadati</taxon>
        <taxon>Bacteroidota</taxon>
        <taxon>Sphingobacteriia</taxon>
        <taxon>Sphingobacteriales</taxon>
        <taxon>Sphingobacteriaceae</taxon>
        <taxon>Arcticibacter</taxon>
    </lineage>
</organism>
<proteinExistence type="predicted"/>
<dbReference type="Proteomes" id="UP000322918">
    <property type="component" value="Unassembled WGS sequence"/>
</dbReference>
<gene>
    <name evidence="3" type="ORF">EKH83_09155</name>
    <name evidence="2" type="ORF">F1649_04310</name>
</gene>
<protein>
    <submittedName>
        <fullName evidence="3">Uncharacterized protein</fullName>
    </submittedName>
</protein>
<evidence type="ECO:0000256" key="1">
    <source>
        <dbReference type="SAM" id="MobiDB-lite"/>
    </source>
</evidence>
<dbReference type="Proteomes" id="UP000290848">
    <property type="component" value="Unassembled WGS sequence"/>
</dbReference>
<sequence>MSKVTEKDVIRLLEERVEKLQNNIKKTEAALAVLTGSDESDKTKLKKKDRKIIKEAKEKIKKNLRKKEKTQDKASSGTADKSSLETFSVLAEI</sequence>
<keyword evidence="5" id="KW-1185">Reference proteome</keyword>